<keyword evidence="2" id="KW-1185">Reference proteome</keyword>
<comment type="caution">
    <text evidence="1">The sequence shown here is derived from an EMBL/GenBank/DDBJ whole genome shotgun (WGS) entry which is preliminary data.</text>
</comment>
<evidence type="ECO:0000313" key="1">
    <source>
        <dbReference type="EMBL" id="CAK7354930.1"/>
    </source>
</evidence>
<sequence length="62" mass="6798">MVWKWKGKVDQSRVALDAFNIEGFGLDYFIGNGSDWNRDGTLIIGANPTLKGSSKIDGYNGC</sequence>
<dbReference type="AlphaFoldDB" id="A0AAV1SPT7"/>
<proteinExistence type="predicted"/>
<feature type="non-terminal residue" evidence="1">
    <location>
        <position position="62"/>
    </location>
</feature>
<evidence type="ECO:0000313" key="2">
    <source>
        <dbReference type="Proteomes" id="UP001314170"/>
    </source>
</evidence>
<protein>
    <submittedName>
        <fullName evidence="1">Uncharacterized protein</fullName>
    </submittedName>
</protein>
<gene>
    <name evidence="1" type="ORF">DCAF_LOCUS25411</name>
</gene>
<dbReference type="EMBL" id="CAWUPB010001195">
    <property type="protein sequence ID" value="CAK7354930.1"/>
    <property type="molecule type" value="Genomic_DNA"/>
</dbReference>
<organism evidence="1 2">
    <name type="scientific">Dovyalis caffra</name>
    <dbReference type="NCBI Taxonomy" id="77055"/>
    <lineage>
        <taxon>Eukaryota</taxon>
        <taxon>Viridiplantae</taxon>
        <taxon>Streptophyta</taxon>
        <taxon>Embryophyta</taxon>
        <taxon>Tracheophyta</taxon>
        <taxon>Spermatophyta</taxon>
        <taxon>Magnoliopsida</taxon>
        <taxon>eudicotyledons</taxon>
        <taxon>Gunneridae</taxon>
        <taxon>Pentapetalae</taxon>
        <taxon>rosids</taxon>
        <taxon>fabids</taxon>
        <taxon>Malpighiales</taxon>
        <taxon>Salicaceae</taxon>
        <taxon>Flacourtieae</taxon>
        <taxon>Dovyalis</taxon>
    </lineage>
</organism>
<dbReference type="Proteomes" id="UP001314170">
    <property type="component" value="Unassembled WGS sequence"/>
</dbReference>
<accession>A0AAV1SPT7</accession>
<reference evidence="1 2" key="1">
    <citation type="submission" date="2024-01" db="EMBL/GenBank/DDBJ databases">
        <authorList>
            <person name="Waweru B."/>
        </authorList>
    </citation>
    <scope>NUCLEOTIDE SEQUENCE [LARGE SCALE GENOMIC DNA]</scope>
</reference>
<name>A0AAV1SPT7_9ROSI</name>